<sequence length="186" mass="21932">MTTLMKICDGLKNLFDIESDQRTSKMFLMSSPLPVLLISLTYLINVQILFPRYMENRKAFDIKQSLRFYNLWHLSINIIFFYLSCSLGWLSTYSWRCEPVNRSSEGIGFTIAKVSWWFLMFKFTDFLETLILVCGKRYELITKYHVIHHFLLPNMIWGAVKFVPGGHATFFAFINTFVHSITYGYL</sequence>
<evidence type="ECO:0000313" key="12">
    <source>
        <dbReference type="Proteomes" id="UP000183832"/>
    </source>
</evidence>
<protein>
    <recommendedName>
        <fullName evidence="10">Elongation of very long chain fatty acids protein</fullName>
        <ecNumber evidence="10">2.3.1.199</ecNumber>
    </recommendedName>
    <alternativeName>
        <fullName evidence="10">Very-long-chain 3-oxoacyl-CoA synthase</fullName>
    </alternativeName>
</protein>
<organism evidence="11 12">
    <name type="scientific">Clunio marinus</name>
    <dbReference type="NCBI Taxonomy" id="568069"/>
    <lineage>
        <taxon>Eukaryota</taxon>
        <taxon>Metazoa</taxon>
        <taxon>Ecdysozoa</taxon>
        <taxon>Arthropoda</taxon>
        <taxon>Hexapoda</taxon>
        <taxon>Insecta</taxon>
        <taxon>Pterygota</taxon>
        <taxon>Neoptera</taxon>
        <taxon>Endopterygota</taxon>
        <taxon>Diptera</taxon>
        <taxon>Nematocera</taxon>
        <taxon>Chironomoidea</taxon>
        <taxon>Chironomidae</taxon>
        <taxon>Clunio</taxon>
    </lineage>
</organism>
<evidence type="ECO:0000313" key="11">
    <source>
        <dbReference type="EMBL" id="CRL01336.1"/>
    </source>
</evidence>
<evidence type="ECO:0000256" key="6">
    <source>
        <dbReference type="ARBA" id="ARBA00022989"/>
    </source>
</evidence>
<keyword evidence="8 10" id="KW-0472">Membrane</keyword>
<dbReference type="PANTHER" id="PTHR11157:SF69">
    <property type="entry name" value="ELONGATION OF VERY LONG CHAIN FATTY ACIDS PROTEIN 7"/>
    <property type="match status" value="1"/>
</dbReference>
<keyword evidence="6 10" id="KW-1133">Transmembrane helix</keyword>
<gene>
    <name evidence="11" type="ORF">CLUMA_CG014283</name>
</gene>
<dbReference type="GO" id="GO:0019367">
    <property type="term" value="P:fatty acid elongation, saturated fatty acid"/>
    <property type="evidence" value="ECO:0007669"/>
    <property type="project" value="TreeGrafter"/>
</dbReference>
<dbReference type="GO" id="GO:0034626">
    <property type="term" value="P:fatty acid elongation, polyunsaturated fatty acid"/>
    <property type="evidence" value="ECO:0007669"/>
    <property type="project" value="TreeGrafter"/>
</dbReference>
<dbReference type="GO" id="GO:0005789">
    <property type="term" value="C:endoplasmic reticulum membrane"/>
    <property type="evidence" value="ECO:0007669"/>
    <property type="project" value="TreeGrafter"/>
</dbReference>
<name>A0A1J1IME6_9DIPT</name>
<keyword evidence="2 10" id="KW-0444">Lipid biosynthesis</keyword>
<evidence type="ECO:0000256" key="10">
    <source>
        <dbReference type="RuleBase" id="RU361115"/>
    </source>
</evidence>
<keyword evidence="9 10" id="KW-0275">Fatty acid biosynthesis</keyword>
<comment type="catalytic activity">
    <reaction evidence="10">
        <text>a very-long-chain acyl-CoA + malonyl-CoA + H(+) = a very-long-chain 3-oxoacyl-CoA + CO2 + CoA</text>
        <dbReference type="Rhea" id="RHEA:32727"/>
        <dbReference type="ChEBI" id="CHEBI:15378"/>
        <dbReference type="ChEBI" id="CHEBI:16526"/>
        <dbReference type="ChEBI" id="CHEBI:57287"/>
        <dbReference type="ChEBI" id="CHEBI:57384"/>
        <dbReference type="ChEBI" id="CHEBI:90725"/>
        <dbReference type="ChEBI" id="CHEBI:90736"/>
        <dbReference type="EC" id="2.3.1.199"/>
    </reaction>
</comment>
<feature type="transmembrane region" description="Helical" evidence="10">
    <location>
        <begin position="115"/>
        <end position="135"/>
    </location>
</feature>
<keyword evidence="5 10" id="KW-0276">Fatty acid metabolism</keyword>
<dbReference type="AlphaFoldDB" id="A0A1J1IME6"/>
<dbReference type="EMBL" id="CVRI01000055">
    <property type="protein sequence ID" value="CRL01336.1"/>
    <property type="molecule type" value="Genomic_DNA"/>
</dbReference>
<comment type="caution">
    <text evidence="10">Lacks conserved residue(s) required for the propagation of feature annotation.</text>
</comment>
<accession>A0A1J1IME6</accession>
<evidence type="ECO:0000256" key="2">
    <source>
        <dbReference type="ARBA" id="ARBA00022516"/>
    </source>
</evidence>
<feature type="transmembrane region" description="Helical" evidence="10">
    <location>
        <begin position="71"/>
        <end position="95"/>
    </location>
</feature>
<dbReference type="InterPro" id="IPR002076">
    <property type="entry name" value="ELO_fam"/>
</dbReference>
<reference evidence="11 12" key="1">
    <citation type="submission" date="2015-04" db="EMBL/GenBank/DDBJ databases">
        <authorList>
            <person name="Syromyatnikov M.Y."/>
            <person name="Popov V.N."/>
        </authorList>
    </citation>
    <scope>NUCLEOTIDE SEQUENCE [LARGE SCALE GENOMIC DNA]</scope>
</reference>
<keyword evidence="4 10" id="KW-0812">Transmembrane</keyword>
<comment type="subcellular location">
    <subcellularLocation>
        <location evidence="1">Membrane</location>
        <topology evidence="1">Multi-pass membrane protein</topology>
    </subcellularLocation>
</comment>
<evidence type="ECO:0000256" key="7">
    <source>
        <dbReference type="ARBA" id="ARBA00023098"/>
    </source>
</evidence>
<evidence type="ECO:0000256" key="3">
    <source>
        <dbReference type="ARBA" id="ARBA00022679"/>
    </source>
</evidence>
<dbReference type="GO" id="GO:0034625">
    <property type="term" value="P:fatty acid elongation, monounsaturated fatty acid"/>
    <property type="evidence" value="ECO:0007669"/>
    <property type="project" value="TreeGrafter"/>
</dbReference>
<dbReference type="Pfam" id="PF01151">
    <property type="entry name" value="ELO"/>
    <property type="match status" value="1"/>
</dbReference>
<evidence type="ECO:0000256" key="9">
    <source>
        <dbReference type="ARBA" id="ARBA00023160"/>
    </source>
</evidence>
<dbReference type="STRING" id="568069.A0A1J1IME6"/>
<evidence type="ECO:0000256" key="8">
    <source>
        <dbReference type="ARBA" id="ARBA00023136"/>
    </source>
</evidence>
<keyword evidence="7 10" id="KW-0443">Lipid metabolism</keyword>
<evidence type="ECO:0000256" key="1">
    <source>
        <dbReference type="ARBA" id="ARBA00004141"/>
    </source>
</evidence>
<dbReference type="GO" id="GO:0009922">
    <property type="term" value="F:fatty acid elongase activity"/>
    <property type="evidence" value="ECO:0007669"/>
    <property type="project" value="UniProtKB-EC"/>
</dbReference>
<comment type="similarity">
    <text evidence="10">Belongs to the ELO family.</text>
</comment>
<keyword evidence="3 10" id="KW-0808">Transferase</keyword>
<dbReference type="OrthoDB" id="434092at2759"/>
<evidence type="ECO:0000256" key="5">
    <source>
        <dbReference type="ARBA" id="ARBA00022832"/>
    </source>
</evidence>
<evidence type="ECO:0000256" key="4">
    <source>
        <dbReference type="ARBA" id="ARBA00022692"/>
    </source>
</evidence>
<dbReference type="GO" id="GO:0030148">
    <property type="term" value="P:sphingolipid biosynthetic process"/>
    <property type="evidence" value="ECO:0007669"/>
    <property type="project" value="TreeGrafter"/>
</dbReference>
<dbReference type="PANTHER" id="PTHR11157">
    <property type="entry name" value="FATTY ACID ACYL TRANSFERASE-RELATED"/>
    <property type="match status" value="1"/>
</dbReference>
<dbReference type="Proteomes" id="UP000183832">
    <property type="component" value="Unassembled WGS sequence"/>
</dbReference>
<feature type="transmembrane region" description="Helical" evidence="10">
    <location>
        <begin position="33"/>
        <end position="50"/>
    </location>
</feature>
<proteinExistence type="inferred from homology"/>
<dbReference type="GO" id="GO:0042761">
    <property type="term" value="P:very long-chain fatty acid biosynthetic process"/>
    <property type="evidence" value="ECO:0007669"/>
    <property type="project" value="TreeGrafter"/>
</dbReference>
<feature type="non-terminal residue" evidence="11">
    <location>
        <position position="186"/>
    </location>
</feature>
<dbReference type="EC" id="2.3.1.199" evidence="10"/>
<keyword evidence="12" id="KW-1185">Reference proteome</keyword>